<dbReference type="InterPro" id="IPR050595">
    <property type="entry name" value="Bact_response_regulator"/>
</dbReference>
<dbReference type="Pfam" id="PF00072">
    <property type="entry name" value="Response_reg"/>
    <property type="match status" value="1"/>
</dbReference>
<dbReference type="PANTHER" id="PTHR44591:SF3">
    <property type="entry name" value="RESPONSE REGULATORY DOMAIN-CONTAINING PROTEIN"/>
    <property type="match status" value="1"/>
</dbReference>
<dbReference type="Gene3D" id="3.40.50.2300">
    <property type="match status" value="1"/>
</dbReference>
<feature type="non-terminal residue" evidence="3">
    <location>
        <position position="1"/>
    </location>
</feature>
<gene>
    <name evidence="3" type="ORF">S03H2_54728</name>
</gene>
<keyword evidence="1" id="KW-0597">Phosphoprotein</keyword>
<accession>X1HFQ4</accession>
<reference evidence="3" key="1">
    <citation type="journal article" date="2014" name="Front. Microbiol.">
        <title>High frequency of phylogenetically diverse reductive dehalogenase-homologous genes in deep subseafloor sedimentary metagenomes.</title>
        <authorList>
            <person name="Kawai M."/>
            <person name="Futagami T."/>
            <person name="Toyoda A."/>
            <person name="Takaki Y."/>
            <person name="Nishi S."/>
            <person name="Hori S."/>
            <person name="Arai W."/>
            <person name="Tsubouchi T."/>
            <person name="Morono Y."/>
            <person name="Uchiyama I."/>
            <person name="Ito T."/>
            <person name="Fujiyama A."/>
            <person name="Inagaki F."/>
            <person name="Takami H."/>
        </authorList>
    </citation>
    <scope>NUCLEOTIDE SEQUENCE</scope>
    <source>
        <strain evidence="3">Expedition CK06-06</strain>
    </source>
</reference>
<dbReference type="GO" id="GO:0000160">
    <property type="term" value="P:phosphorelay signal transduction system"/>
    <property type="evidence" value="ECO:0007669"/>
    <property type="project" value="InterPro"/>
</dbReference>
<dbReference type="SMART" id="SM00448">
    <property type="entry name" value="REC"/>
    <property type="match status" value="1"/>
</dbReference>
<organism evidence="3">
    <name type="scientific">marine sediment metagenome</name>
    <dbReference type="NCBI Taxonomy" id="412755"/>
    <lineage>
        <taxon>unclassified sequences</taxon>
        <taxon>metagenomes</taxon>
        <taxon>ecological metagenomes</taxon>
    </lineage>
</organism>
<dbReference type="AlphaFoldDB" id="X1HFQ4"/>
<evidence type="ECO:0000256" key="1">
    <source>
        <dbReference type="ARBA" id="ARBA00022553"/>
    </source>
</evidence>
<comment type="caution">
    <text evidence="3">The sequence shown here is derived from an EMBL/GenBank/DDBJ whole genome shotgun (WGS) entry which is preliminary data.</text>
</comment>
<evidence type="ECO:0000259" key="2">
    <source>
        <dbReference type="PROSITE" id="PS50110"/>
    </source>
</evidence>
<dbReference type="EMBL" id="BARU01034908">
    <property type="protein sequence ID" value="GAH69006.1"/>
    <property type="molecule type" value="Genomic_DNA"/>
</dbReference>
<dbReference type="InterPro" id="IPR001789">
    <property type="entry name" value="Sig_transdc_resp-reg_receiver"/>
</dbReference>
<proteinExistence type="predicted"/>
<dbReference type="InterPro" id="IPR011006">
    <property type="entry name" value="CheY-like_superfamily"/>
</dbReference>
<dbReference type="SUPFAM" id="SSF52172">
    <property type="entry name" value="CheY-like"/>
    <property type="match status" value="1"/>
</dbReference>
<dbReference type="PROSITE" id="PS50110">
    <property type="entry name" value="RESPONSE_REGULATORY"/>
    <property type="match status" value="1"/>
</dbReference>
<protein>
    <recommendedName>
        <fullName evidence="2">Response regulatory domain-containing protein</fullName>
    </recommendedName>
</protein>
<evidence type="ECO:0000313" key="3">
    <source>
        <dbReference type="EMBL" id="GAH69006.1"/>
    </source>
</evidence>
<feature type="domain" description="Response regulatory" evidence="2">
    <location>
        <begin position="1"/>
        <end position="110"/>
    </location>
</feature>
<dbReference type="CDD" id="cd17574">
    <property type="entry name" value="REC_OmpR"/>
    <property type="match status" value="1"/>
</dbReference>
<sequence length="123" mass="14110">DGQTRELIRRALEKDGWQVSEAENGRAALDEIEKQMPGLVILDLMMPVMDGFEFLAEFRKKEEGATVPVIVVTAKDLTPEDQQLLQGNVDRVIQKGEYSLKKLFDEVRDMVSRYIPRKTETKE</sequence>
<dbReference type="PANTHER" id="PTHR44591">
    <property type="entry name" value="STRESS RESPONSE REGULATOR PROTEIN 1"/>
    <property type="match status" value="1"/>
</dbReference>
<name>X1HFQ4_9ZZZZ</name>